<reference evidence="2" key="1">
    <citation type="submission" date="2020-03" db="EMBL/GenBank/DDBJ databases">
        <authorList>
            <person name="Weist P."/>
        </authorList>
    </citation>
    <scope>NUCLEOTIDE SEQUENCE</scope>
</reference>
<gene>
    <name evidence="2" type="ORF">PLEPLA_LOCUS39234</name>
</gene>
<evidence type="ECO:0000256" key="1">
    <source>
        <dbReference type="SAM" id="SignalP"/>
    </source>
</evidence>
<organism evidence="2 3">
    <name type="scientific">Pleuronectes platessa</name>
    <name type="common">European plaice</name>
    <dbReference type="NCBI Taxonomy" id="8262"/>
    <lineage>
        <taxon>Eukaryota</taxon>
        <taxon>Metazoa</taxon>
        <taxon>Chordata</taxon>
        <taxon>Craniata</taxon>
        <taxon>Vertebrata</taxon>
        <taxon>Euteleostomi</taxon>
        <taxon>Actinopterygii</taxon>
        <taxon>Neopterygii</taxon>
        <taxon>Teleostei</taxon>
        <taxon>Neoteleostei</taxon>
        <taxon>Acanthomorphata</taxon>
        <taxon>Carangaria</taxon>
        <taxon>Pleuronectiformes</taxon>
        <taxon>Pleuronectoidei</taxon>
        <taxon>Pleuronectidae</taxon>
        <taxon>Pleuronectes</taxon>
    </lineage>
</organism>
<name>A0A9N7VNN9_PLEPL</name>
<evidence type="ECO:0000313" key="2">
    <source>
        <dbReference type="EMBL" id="CAB1451540.1"/>
    </source>
</evidence>
<dbReference type="EMBL" id="CADEAL010004092">
    <property type="protein sequence ID" value="CAB1451540.1"/>
    <property type="molecule type" value="Genomic_DNA"/>
</dbReference>
<dbReference type="AlphaFoldDB" id="A0A9N7VNN9"/>
<feature type="signal peptide" evidence="1">
    <location>
        <begin position="1"/>
        <end position="19"/>
    </location>
</feature>
<evidence type="ECO:0000313" key="3">
    <source>
        <dbReference type="Proteomes" id="UP001153269"/>
    </source>
</evidence>
<keyword evidence="3" id="KW-1185">Reference proteome</keyword>
<accession>A0A9N7VNN9</accession>
<comment type="caution">
    <text evidence="2">The sequence shown here is derived from an EMBL/GenBank/DDBJ whole genome shotgun (WGS) entry which is preliminary data.</text>
</comment>
<sequence length="133" mass="15594">MILFLLLFMIILLFLLLFNSPPPPLPQFSDSSSCDGTSLCSFNPKSWFLEQRNPAGGVGDFSSQISFCFPSTETRHSDDPTDMKPQTNEEEIWRKLKNLTNLRETLWYLENLRNPRRTLRSFEESQRNFQRNL</sequence>
<proteinExistence type="predicted"/>
<dbReference type="Proteomes" id="UP001153269">
    <property type="component" value="Unassembled WGS sequence"/>
</dbReference>
<protein>
    <submittedName>
        <fullName evidence="2">Uncharacterized protein</fullName>
    </submittedName>
</protein>
<feature type="chain" id="PRO_5040426244" evidence="1">
    <location>
        <begin position="20"/>
        <end position="133"/>
    </location>
</feature>
<keyword evidence="1" id="KW-0732">Signal</keyword>